<dbReference type="Pfam" id="PF10025">
    <property type="entry name" value="DUF2267"/>
    <property type="match status" value="1"/>
</dbReference>
<keyword evidence="3" id="KW-1185">Reference proteome</keyword>
<dbReference type="Proteomes" id="UP000199055">
    <property type="component" value="Unassembled WGS sequence"/>
</dbReference>
<dbReference type="RefSeq" id="WP_093656032.1">
    <property type="nucleotide sequence ID" value="NZ_FOET01000002.1"/>
</dbReference>
<protein>
    <submittedName>
        <fullName evidence="2">Uncharacterized conserved protein, DUF2267 family</fullName>
    </submittedName>
</protein>
<accession>A0A1H9B191</accession>
<dbReference type="AlphaFoldDB" id="A0A1H9B191"/>
<dbReference type="InterPro" id="IPR018727">
    <property type="entry name" value="DUF2267"/>
</dbReference>
<evidence type="ECO:0000313" key="3">
    <source>
        <dbReference type="Proteomes" id="UP000199055"/>
    </source>
</evidence>
<dbReference type="InterPro" id="IPR038282">
    <property type="entry name" value="DUF2267_sf"/>
</dbReference>
<name>A0A1H9B191_9ACTN</name>
<evidence type="ECO:0000256" key="1">
    <source>
        <dbReference type="SAM" id="MobiDB-lite"/>
    </source>
</evidence>
<reference evidence="2 3" key="1">
    <citation type="submission" date="2016-10" db="EMBL/GenBank/DDBJ databases">
        <authorList>
            <person name="de Groot N.N."/>
        </authorList>
    </citation>
    <scope>NUCLEOTIDE SEQUENCE [LARGE SCALE GENOMIC DNA]</scope>
    <source>
        <strain evidence="2 3">CGMCC 4.3519</strain>
    </source>
</reference>
<feature type="region of interest" description="Disordered" evidence="1">
    <location>
        <begin position="56"/>
        <end position="80"/>
    </location>
</feature>
<feature type="compositionally biased region" description="Basic and acidic residues" evidence="1">
    <location>
        <begin position="67"/>
        <end position="80"/>
    </location>
</feature>
<gene>
    <name evidence="2" type="ORF">SAMN05216481_102120</name>
</gene>
<evidence type="ECO:0000313" key="2">
    <source>
        <dbReference type="EMBL" id="SEP82595.1"/>
    </source>
</evidence>
<dbReference type="EMBL" id="FOET01000002">
    <property type="protein sequence ID" value="SEP82595.1"/>
    <property type="molecule type" value="Genomic_DNA"/>
</dbReference>
<dbReference type="Gene3D" id="1.10.490.110">
    <property type="entry name" value="Uncharacterized conserved protein DUF2267"/>
    <property type="match status" value="1"/>
</dbReference>
<proteinExistence type="predicted"/>
<sequence>MRYEELTGQVQAHADLPDRQAAERALRATLETLAERIPDGVADHLAAQLPGEAAESLRRVVAGHETSPQRRADARTHGEPFDLTTFAGRVAWRSHATEDTAVREATAVLEVLDAAVSPELMTKVGHVLPPDIRELLPSTRAEEY</sequence>
<organism evidence="2 3">
    <name type="scientific">Streptomyces radiopugnans</name>
    <dbReference type="NCBI Taxonomy" id="403935"/>
    <lineage>
        <taxon>Bacteria</taxon>
        <taxon>Bacillati</taxon>
        <taxon>Actinomycetota</taxon>
        <taxon>Actinomycetes</taxon>
        <taxon>Kitasatosporales</taxon>
        <taxon>Streptomycetaceae</taxon>
        <taxon>Streptomyces</taxon>
    </lineage>
</organism>